<dbReference type="OrthoDB" id="146458at2759"/>
<name>A0A6A3L3P0_9STRA</name>
<feature type="domain" description="CCHC-type" evidence="3">
    <location>
        <begin position="67"/>
        <end position="81"/>
    </location>
</feature>
<keyword evidence="8" id="KW-1185">Reference proteome</keyword>
<evidence type="ECO:0000313" key="8">
    <source>
        <dbReference type="Proteomes" id="UP000434957"/>
    </source>
</evidence>
<dbReference type="Gene3D" id="4.10.60.10">
    <property type="entry name" value="Zinc finger, CCHC-type"/>
    <property type="match status" value="1"/>
</dbReference>
<dbReference type="Proteomes" id="UP000434957">
    <property type="component" value="Unassembled WGS sequence"/>
</dbReference>
<evidence type="ECO:0000256" key="2">
    <source>
        <dbReference type="SAM" id="MobiDB-lite"/>
    </source>
</evidence>
<evidence type="ECO:0000313" key="6">
    <source>
        <dbReference type="EMBL" id="KAE9325460.1"/>
    </source>
</evidence>
<evidence type="ECO:0000313" key="5">
    <source>
        <dbReference type="EMBL" id="KAE9010414.1"/>
    </source>
</evidence>
<dbReference type="InterPro" id="IPR036875">
    <property type="entry name" value="Znf_CCHC_sf"/>
</dbReference>
<dbReference type="SMART" id="SM00343">
    <property type="entry name" value="ZnF_C2HC"/>
    <property type="match status" value="1"/>
</dbReference>
<dbReference type="PROSITE" id="PS50158">
    <property type="entry name" value="ZF_CCHC"/>
    <property type="match status" value="1"/>
</dbReference>
<organism evidence="5 7">
    <name type="scientific">Phytophthora rubi</name>
    <dbReference type="NCBI Taxonomy" id="129364"/>
    <lineage>
        <taxon>Eukaryota</taxon>
        <taxon>Sar</taxon>
        <taxon>Stramenopiles</taxon>
        <taxon>Oomycota</taxon>
        <taxon>Peronosporomycetes</taxon>
        <taxon>Peronosporales</taxon>
        <taxon>Peronosporaceae</taxon>
        <taxon>Phytophthora</taxon>
    </lineage>
</organism>
<evidence type="ECO:0000259" key="3">
    <source>
        <dbReference type="PROSITE" id="PS50158"/>
    </source>
</evidence>
<protein>
    <recommendedName>
        <fullName evidence="3">CCHC-type domain-containing protein</fullName>
    </recommendedName>
</protein>
<dbReference type="SUPFAM" id="SSF57756">
    <property type="entry name" value="Retrovirus zinc finger-like domains"/>
    <property type="match status" value="1"/>
</dbReference>
<evidence type="ECO:0000313" key="4">
    <source>
        <dbReference type="EMBL" id="KAE9009655.1"/>
    </source>
</evidence>
<dbReference type="InterPro" id="IPR001878">
    <property type="entry name" value="Znf_CCHC"/>
</dbReference>
<comment type="caution">
    <text evidence="5">The sequence shown here is derived from an EMBL/GenBank/DDBJ whole genome shotgun (WGS) entry which is preliminary data.</text>
</comment>
<feature type="compositionally biased region" description="Polar residues" evidence="2">
    <location>
        <begin position="102"/>
        <end position="114"/>
    </location>
</feature>
<dbReference type="GO" id="GO:0008270">
    <property type="term" value="F:zinc ion binding"/>
    <property type="evidence" value="ECO:0007669"/>
    <property type="project" value="UniProtKB-KW"/>
</dbReference>
<proteinExistence type="predicted"/>
<feature type="region of interest" description="Disordered" evidence="2">
    <location>
        <begin position="91"/>
        <end position="114"/>
    </location>
</feature>
<feature type="region of interest" description="Disordered" evidence="2">
    <location>
        <begin position="1"/>
        <end position="61"/>
    </location>
</feature>
<dbReference type="Proteomes" id="UP000435112">
    <property type="component" value="Unassembled WGS sequence"/>
</dbReference>
<dbReference type="EMBL" id="QXFT01001206">
    <property type="protein sequence ID" value="KAE9325460.1"/>
    <property type="molecule type" value="Genomic_DNA"/>
</dbReference>
<keyword evidence="1" id="KW-0863">Zinc-finger</keyword>
<evidence type="ECO:0000256" key="1">
    <source>
        <dbReference type="PROSITE-ProRule" id="PRU00047"/>
    </source>
</evidence>
<accession>A0A6A3L3P0</accession>
<sequence length="114" mass="12798">MLKVEGQRSQWAPLGLRGEASRYGPQPRQARQPLRSREERLVNHQQYQVGRSSQQAAPTAGTGDRVCYYCWNTGHFARECRLKASDFAAQDTSPDQCDEVSVEQSTEVGNAQRA</sequence>
<dbReference type="EMBL" id="QXFV01001262">
    <property type="protein sequence ID" value="KAE9010414.1"/>
    <property type="molecule type" value="Genomic_DNA"/>
</dbReference>
<keyword evidence="1" id="KW-0862">Zinc</keyword>
<dbReference type="AlphaFoldDB" id="A0A6A3L3P0"/>
<reference evidence="7 9" key="1">
    <citation type="submission" date="2018-09" db="EMBL/GenBank/DDBJ databases">
        <title>Genomic investigation of the strawberry pathogen Phytophthora fragariae indicates pathogenicity is determined by transcriptional variation in three key races.</title>
        <authorList>
            <person name="Adams T.M."/>
            <person name="Armitage A.D."/>
            <person name="Sobczyk M.K."/>
            <person name="Bates H.J."/>
            <person name="Dunwell J.M."/>
            <person name="Nellist C.F."/>
            <person name="Harrison R.J."/>
        </authorList>
    </citation>
    <scope>NUCLEOTIDE SEQUENCE [LARGE SCALE GENOMIC DNA]</scope>
    <source>
        <strain evidence="5 7">SCRP249</strain>
        <strain evidence="4 9">SCRP324</strain>
        <strain evidence="6 8">SCRP333</strain>
    </source>
</reference>
<dbReference type="EMBL" id="QXFU01001139">
    <property type="protein sequence ID" value="KAE9009655.1"/>
    <property type="molecule type" value="Genomic_DNA"/>
</dbReference>
<evidence type="ECO:0000313" key="9">
    <source>
        <dbReference type="Proteomes" id="UP000435112"/>
    </source>
</evidence>
<dbReference type="Pfam" id="PF00098">
    <property type="entry name" value="zf-CCHC"/>
    <property type="match status" value="1"/>
</dbReference>
<gene>
    <name evidence="5" type="ORF">PR001_g16179</name>
    <name evidence="4" type="ORF">PR002_g15559</name>
    <name evidence="6" type="ORF">PR003_g16475</name>
</gene>
<dbReference type="GO" id="GO:0003676">
    <property type="term" value="F:nucleic acid binding"/>
    <property type="evidence" value="ECO:0007669"/>
    <property type="project" value="InterPro"/>
</dbReference>
<keyword evidence="1" id="KW-0479">Metal-binding</keyword>
<evidence type="ECO:0000313" key="7">
    <source>
        <dbReference type="Proteomes" id="UP000429607"/>
    </source>
</evidence>
<feature type="compositionally biased region" description="Polar residues" evidence="2">
    <location>
        <begin position="43"/>
        <end position="57"/>
    </location>
</feature>
<dbReference type="Proteomes" id="UP000429607">
    <property type="component" value="Unassembled WGS sequence"/>
</dbReference>